<keyword evidence="2" id="KW-1185">Reference proteome</keyword>
<accession>A0ACC6L0H5</accession>
<sequence length="134" mass="14506">MKKTQSFPLLAAAMLFIVACAPSYLGKTYAPTQNVDIYMDQADIKKPYTIMGNTETEVMLKSTERTQQDLIEVAKAKGADGIILSSSEEVTSTSASTSGTEKKGKKQNEHNSTTTTSTSKTKKIKGVLIKYNAS</sequence>
<name>A0ACC6L0H5_9SPHI</name>
<protein>
    <submittedName>
        <fullName evidence="1">Uncharacterized protein</fullName>
    </submittedName>
</protein>
<proteinExistence type="predicted"/>
<organism evidence="1 2">
    <name type="scientific">Pedobacter africanus</name>
    <dbReference type="NCBI Taxonomy" id="151894"/>
    <lineage>
        <taxon>Bacteria</taxon>
        <taxon>Pseudomonadati</taxon>
        <taxon>Bacteroidota</taxon>
        <taxon>Sphingobacteriia</taxon>
        <taxon>Sphingobacteriales</taxon>
        <taxon>Sphingobacteriaceae</taxon>
        <taxon>Pedobacter</taxon>
    </lineage>
</organism>
<dbReference type="EMBL" id="JAVDTF010000003">
    <property type="protein sequence ID" value="MDR6784986.1"/>
    <property type="molecule type" value="Genomic_DNA"/>
</dbReference>
<evidence type="ECO:0000313" key="1">
    <source>
        <dbReference type="EMBL" id="MDR6784986.1"/>
    </source>
</evidence>
<reference evidence="1" key="1">
    <citation type="submission" date="2023-07" db="EMBL/GenBank/DDBJ databases">
        <title>Sorghum-associated microbial communities from plants grown in Nebraska, USA.</title>
        <authorList>
            <person name="Schachtman D."/>
        </authorList>
    </citation>
    <scope>NUCLEOTIDE SEQUENCE</scope>
    <source>
        <strain evidence="1">2697</strain>
    </source>
</reference>
<dbReference type="Proteomes" id="UP001246858">
    <property type="component" value="Unassembled WGS sequence"/>
</dbReference>
<evidence type="ECO:0000313" key="2">
    <source>
        <dbReference type="Proteomes" id="UP001246858"/>
    </source>
</evidence>
<gene>
    <name evidence="1" type="ORF">J2X78_003560</name>
</gene>
<comment type="caution">
    <text evidence="1">The sequence shown here is derived from an EMBL/GenBank/DDBJ whole genome shotgun (WGS) entry which is preliminary data.</text>
</comment>